<feature type="domain" description="NADP-dependent oxidoreductase" evidence="2">
    <location>
        <begin position="8"/>
        <end position="294"/>
    </location>
</feature>
<dbReference type="PRINTS" id="PR00069">
    <property type="entry name" value="ALDKETRDTASE"/>
</dbReference>
<evidence type="ECO:0000256" key="1">
    <source>
        <dbReference type="ARBA" id="ARBA00023002"/>
    </source>
</evidence>
<dbReference type="CDD" id="cd19075">
    <property type="entry name" value="AKR_AKR7A1-5"/>
    <property type="match status" value="1"/>
</dbReference>
<accession>A0A7D8YTH2</accession>
<dbReference type="PANTHER" id="PTHR43364:SF4">
    <property type="entry name" value="NAD(P)-LINKED OXIDOREDUCTASE SUPERFAMILY PROTEIN"/>
    <property type="match status" value="1"/>
</dbReference>
<proteinExistence type="predicted"/>
<dbReference type="Gene3D" id="3.20.20.100">
    <property type="entry name" value="NADP-dependent oxidoreductase domain"/>
    <property type="match status" value="1"/>
</dbReference>
<gene>
    <name evidence="3" type="primary">sirO_2</name>
    <name evidence="3" type="ORF">LCER1_G003648</name>
</gene>
<name>A0A7D8YTH2_9HELO</name>
<dbReference type="EMBL" id="QGMG01000316">
    <property type="protein sequence ID" value="TVY54666.1"/>
    <property type="molecule type" value="Genomic_DNA"/>
</dbReference>
<dbReference type="Pfam" id="PF00248">
    <property type="entry name" value="Aldo_ket_red"/>
    <property type="match status" value="1"/>
</dbReference>
<dbReference type="Proteomes" id="UP000481288">
    <property type="component" value="Unassembled WGS sequence"/>
</dbReference>
<sequence>MAPPAPPKIIFGTAGIANFDSETVTGMLDVLKKHNIGILDTASIYPQSEITLNKYNAPKSFEINTKAPGFKAGALSKQGILQGLEKSSEDLGVDAVDLYYFHSPDPVTPIEESLEAIREAYAAGKFKRFGLSNFLPADVQKIYDIQNAAHSVLPTVFQGNYNPVSRHIEEDLFPLLRKLNISFYAYSPIAGGFLVKDAAAIRSQDVEGRFGAKTGSANLYATIYGKESLLGALDEWGDIARGAGVTKAALAYRWVSYHSALRPGLGDGIIVGARKTAQLEETLVAIRAGPLDEGTAERAGAVWGKVKAEAPRDNWNSFGAIS</sequence>
<dbReference type="AlphaFoldDB" id="A0A7D8YTH2"/>
<dbReference type="GO" id="GO:0016491">
    <property type="term" value="F:oxidoreductase activity"/>
    <property type="evidence" value="ECO:0007669"/>
    <property type="project" value="UniProtKB-KW"/>
</dbReference>
<dbReference type="InterPro" id="IPR036812">
    <property type="entry name" value="NAD(P)_OxRdtase_dom_sf"/>
</dbReference>
<reference evidence="3 4" key="1">
    <citation type="submission" date="2018-05" db="EMBL/GenBank/DDBJ databases">
        <title>Whole genome sequencing for identification of molecular markers to develop diagnostic detection tools for the regulated plant pathogen Lachnellula willkommii.</title>
        <authorList>
            <person name="Giroux E."/>
            <person name="Bilodeau G."/>
        </authorList>
    </citation>
    <scope>NUCLEOTIDE SEQUENCE [LARGE SCALE GENOMIC DNA]</scope>
    <source>
        <strain evidence="3 4">CBS 625.97</strain>
    </source>
</reference>
<dbReference type="PANTHER" id="PTHR43364">
    <property type="entry name" value="NADH-SPECIFIC METHYLGLYOXAL REDUCTASE-RELATED"/>
    <property type="match status" value="1"/>
</dbReference>
<organism evidence="3 4">
    <name type="scientific">Lachnellula cervina</name>
    <dbReference type="NCBI Taxonomy" id="1316786"/>
    <lineage>
        <taxon>Eukaryota</taxon>
        <taxon>Fungi</taxon>
        <taxon>Dikarya</taxon>
        <taxon>Ascomycota</taxon>
        <taxon>Pezizomycotina</taxon>
        <taxon>Leotiomycetes</taxon>
        <taxon>Helotiales</taxon>
        <taxon>Lachnaceae</taxon>
        <taxon>Lachnellula</taxon>
    </lineage>
</organism>
<dbReference type="SUPFAM" id="SSF51430">
    <property type="entry name" value="NAD(P)-linked oxidoreductase"/>
    <property type="match status" value="1"/>
</dbReference>
<dbReference type="InterPro" id="IPR050523">
    <property type="entry name" value="AKR_Detox_Biosynth"/>
</dbReference>
<protein>
    <submittedName>
        <fullName evidence="3">Oxidoreductase sirO</fullName>
    </submittedName>
</protein>
<dbReference type="InterPro" id="IPR023210">
    <property type="entry name" value="NADP_OxRdtase_dom"/>
</dbReference>
<evidence type="ECO:0000259" key="2">
    <source>
        <dbReference type="Pfam" id="PF00248"/>
    </source>
</evidence>
<comment type="caution">
    <text evidence="3">The sequence shown here is derived from an EMBL/GenBank/DDBJ whole genome shotgun (WGS) entry which is preliminary data.</text>
</comment>
<evidence type="ECO:0000313" key="4">
    <source>
        <dbReference type="Proteomes" id="UP000481288"/>
    </source>
</evidence>
<dbReference type="InterPro" id="IPR020471">
    <property type="entry name" value="AKR"/>
</dbReference>
<evidence type="ECO:0000313" key="3">
    <source>
        <dbReference type="EMBL" id="TVY54666.1"/>
    </source>
</evidence>
<keyword evidence="1" id="KW-0560">Oxidoreductase</keyword>
<dbReference type="OrthoDB" id="2310150at2759"/>
<keyword evidence="4" id="KW-1185">Reference proteome</keyword>